<gene>
    <name evidence="2" type="ORF">P875_00053621</name>
</gene>
<accession>A0A0F0HXE7</accession>
<reference evidence="2 3" key="1">
    <citation type="submission" date="2015-02" db="EMBL/GenBank/DDBJ databases">
        <title>Draft genome sequence of Aspergillus parasiticus SU-1.</title>
        <authorList>
            <person name="Yu J."/>
            <person name="Fedorova N."/>
            <person name="Yin Y."/>
            <person name="Losada L."/>
            <person name="Zafar N."/>
            <person name="Taujale R."/>
            <person name="Ehrlich K.C."/>
            <person name="Bhatnagar D."/>
            <person name="Cleveland T.E."/>
            <person name="Bennett J.W."/>
            <person name="Nierman W.C."/>
        </authorList>
    </citation>
    <scope>NUCLEOTIDE SEQUENCE [LARGE SCALE GENOMIC DNA]</scope>
    <source>
        <strain evidence="3">ATCC 56775 / NRRL 5862 / SRRC 143 / SU-1</strain>
    </source>
</reference>
<dbReference type="PANTHER" id="PTHR42076:SF1">
    <property type="entry name" value="CYANOVIRIN-N DOMAIN-CONTAINING PROTEIN"/>
    <property type="match status" value="1"/>
</dbReference>
<evidence type="ECO:0000313" key="3">
    <source>
        <dbReference type="Proteomes" id="UP000033540"/>
    </source>
</evidence>
<evidence type="ECO:0000259" key="1">
    <source>
        <dbReference type="SMART" id="SM01111"/>
    </source>
</evidence>
<dbReference type="PANTHER" id="PTHR42076">
    <property type="entry name" value="CYANOVIRIN-N HOMOLOG"/>
    <property type="match status" value="1"/>
</dbReference>
<protein>
    <submittedName>
        <fullName evidence="2">CVNH domain protein</fullName>
    </submittedName>
</protein>
<dbReference type="SUPFAM" id="SSF51322">
    <property type="entry name" value="Cyanovirin-N"/>
    <property type="match status" value="1"/>
</dbReference>
<dbReference type="SMART" id="SM01111">
    <property type="entry name" value="CVNH"/>
    <property type="match status" value="1"/>
</dbReference>
<dbReference type="AlphaFoldDB" id="A0A0F0HXE7"/>
<dbReference type="EMBL" id="JZEE01000748">
    <property type="protein sequence ID" value="KJK60189.1"/>
    <property type="molecule type" value="Genomic_DNA"/>
</dbReference>
<comment type="caution">
    <text evidence="2">The sequence shown here is derived from an EMBL/GenBank/DDBJ whole genome shotgun (WGS) entry which is preliminary data.</text>
</comment>
<sequence>MGSFHHTARNWRIRVENGITMFRVEVKDLHGNWVERTIRLDDHIGNTDGWFIWGGKDFTRSAKEGSIRLEDTEWGPKLIAVMRSNNGGDRGEQGMLLGDKIENRNGELHFTGP</sequence>
<dbReference type="Pfam" id="PF08881">
    <property type="entry name" value="CVNH"/>
    <property type="match status" value="1"/>
</dbReference>
<dbReference type="InterPro" id="IPR036673">
    <property type="entry name" value="Cyanovirin-N_sf"/>
</dbReference>
<organism evidence="2 3">
    <name type="scientific">Aspergillus parasiticus (strain ATCC 56775 / NRRL 5862 / SRRC 143 / SU-1)</name>
    <dbReference type="NCBI Taxonomy" id="1403190"/>
    <lineage>
        <taxon>Eukaryota</taxon>
        <taxon>Fungi</taxon>
        <taxon>Dikarya</taxon>
        <taxon>Ascomycota</taxon>
        <taxon>Pezizomycotina</taxon>
        <taxon>Eurotiomycetes</taxon>
        <taxon>Eurotiomycetidae</taxon>
        <taxon>Eurotiales</taxon>
        <taxon>Aspergillaceae</taxon>
        <taxon>Aspergillus</taxon>
        <taxon>Aspergillus subgen. Circumdati</taxon>
    </lineage>
</organism>
<feature type="domain" description="Cyanovirin-N" evidence="1">
    <location>
        <begin position="3"/>
        <end position="110"/>
    </location>
</feature>
<dbReference type="Gene3D" id="2.30.60.10">
    <property type="entry name" value="Cyanovirin-N"/>
    <property type="match status" value="1"/>
</dbReference>
<dbReference type="InterPro" id="IPR011058">
    <property type="entry name" value="Cyanovirin-N"/>
</dbReference>
<name>A0A0F0HXE7_ASPPU</name>
<dbReference type="OrthoDB" id="2441380at2759"/>
<dbReference type="Proteomes" id="UP000033540">
    <property type="component" value="Unassembled WGS sequence"/>
</dbReference>
<proteinExistence type="predicted"/>
<evidence type="ECO:0000313" key="2">
    <source>
        <dbReference type="EMBL" id="KJK60189.1"/>
    </source>
</evidence>